<dbReference type="GO" id="GO:0070006">
    <property type="term" value="F:metalloaminopeptidase activity"/>
    <property type="evidence" value="ECO:0007669"/>
    <property type="project" value="UniProtKB-UniRule"/>
</dbReference>
<dbReference type="Pfam" id="PF00557">
    <property type="entry name" value="Peptidase_M24"/>
    <property type="match status" value="1"/>
</dbReference>
<gene>
    <name evidence="9" type="primary">yflG</name>
    <name evidence="6" type="synonym">map</name>
    <name evidence="9" type="ORF">MUS_0785</name>
</gene>
<evidence type="ECO:0000256" key="5">
    <source>
        <dbReference type="ARBA" id="ARBA00022801"/>
    </source>
</evidence>
<dbReference type="GO" id="GO:0004239">
    <property type="term" value="F:initiator methionyl aminopeptidase activity"/>
    <property type="evidence" value="ECO:0007669"/>
    <property type="project" value="UniProtKB-UniRule"/>
</dbReference>
<organism evidence="9 10">
    <name type="scientific">Bacillus amyloliquefaciens (strain Y2)</name>
    <name type="common">Bacillus amyloliquefaciens subsp. plantarum (strain B9601-Y2)</name>
    <dbReference type="NCBI Taxonomy" id="1155777"/>
    <lineage>
        <taxon>Bacteria</taxon>
        <taxon>Bacillati</taxon>
        <taxon>Bacillota</taxon>
        <taxon>Bacilli</taxon>
        <taxon>Bacillales</taxon>
        <taxon>Bacillaceae</taxon>
        <taxon>Bacillus</taxon>
        <taxon>Bacillus amyloliquefaciens group</taxon>
    </lineage>
</organism>
<dbReference type="PANTHER" id="PTHR43330:SF13">
    <property type="entry name" value="METHIONINE AMINOPEPTIDASE 2"/>
    <property type="match status" value="1"/>
</dbReference>
<dbReference type="PATRIC" id="fig|1126211.3.peg.751"/>
<evidence type="ECO:0000256" key="3">
    <source>
        <dbReference type="ARBA" id="ARBA00022670"/>
    </source>
</evidence>
<evidence type="ECO:0000256" key="4">
    <source>
        <dbReference type="ARBA" id="ARBA00022723"/>
    </source>
</evidence>
<protein>
    <recommendedName>
        <fullName evidence="6 7">Methionine aminopeptidase</fullName>
        <shortName evidence="6">MAP</shortName>
        <shortName evidence="6">MetAP</shortName>
        <ecNumber evidence="6 7">3.4.11.18</ecNumber>
    </recommendedName>
    <alternativeName>
        <fullName evidence="6">Peptidase M</fullName>
    </alternativeName>
</protein>
<evidence type="ECO:0000313" key="9">
    <source>
        <dbReference type="EMBL" id="AFJ60838.1"/>
    </source>
</evidence>
<evidence type="ECO:0000256" key="1">
    <source>
        <dbReference type="ARBA" id="ARBA00002521"/>
    </source>
</evidence>
<dbReference type="PRINTS" id="PR00599">
    <property type="entry name" value="MAPEPTIDASE"/>
</dbReference>
<sequence>MTMIVTNDQELEGLKKIGRIVALAREEMKKKAEPGMSTKDLDLIGKAVLDEHGAASAPEKEYDFPGVTCISVNDEVAHGIPSASKILKAGDLVNIDISAEFGGFYSDTGISFVLGEGDERLQKLCNCAASAFQKGLDQAKAGKRQNQIGRAVYHEARSNGFTVIKTLTGHGIGRNLHEAPNHIMNYYDPFDNALLKNGTVIALEPFISTKAETIVETGDGWTYKTPDKSLVAQVEHTIVITKDKPIILTAL</sequence>
<evidence type="ECO:0000256" key="6">
    <source>
        <dbReference type="HAMAP-Rule" id="MF_01974"/>
    </source>
</evidence>
<feature type="binding site" evidence="6">
    <location>
        <position position="78"/>
    </location>
    <ligand>
        <name>substrate</name>
    </ligand>
</feature>
<dbReference type="InterPro" id="IPR002467">
    <property type="entry name" value="Pept_M24A_MAP1"/>
</dbReference>
<reference evidence="9 10" key="1">
    <citation type="journal article" date="2012" name="J. Biotechnol.">
        <title>Genome sequence of the plant growth promoting strain Bacillus amyloliquefaciens subsp. plantarum B9601-Y2 and expression of mersacidin and other secondary metabolites.</title>
        <authorList>
            <person name="He P."/>
            <person name="Hao K."/>
            <person name="Blom J."/>
            <person name="Ruckert C."/>
            <person name="Vater J."/>
            <person name="Mao Z."/>
            <person name="Wu Y."/>
            <person name="Hou M."/>
            <person name="He P."/>
            <person name="He Y."/>
            <person name="Borriss R."/>
        </authorList>
    </citation>
    <scope>NUCLEOTIDE SEQUENCE [LARGE SCALE GENOMIC DNA]</scope>
    <source>
        <strain evidence="9">Y2</strain>
    </source>
</reference>
<keyword evidence="3 6" id="KW-0645">Protease</keyword>
<comment type="catalytic activity">
    <reaction evidence="6 7">
        <text>Release of N-terminal amino acids, preferentially methionine, from peptides and arylamides.</text>
        <dbReference type="EC" id="3.4.11.18"/>
    </reaction>
</comment>
<dbReference type="InterPro" id="IPR000994">
    <property type="entry name" value="Pept_M24"/>
</dbReference>
<dbReference type="MEROPS" id="M24.036"/>
<feature type="binding site" evidence="6">
    <location>
        <position position="170"/>
    </location>
    <ligand>
        <name>a divalent metal cation</name>
        <dbReference type="ChEBI" id="CHEBI:60240"/>
        <label>2</label>
        <note>catalytic</note>
    </ligand>
</feature>
<feature type="binding site" evidence="6">
    <location>
        <position position="177"/>
    </location>
    <ligand>
        <name>substrate</name>
    </ligand>
</feature>
<dbReference type="EC" id="3.4.11.18" evidence="6 7"/>
<dbReference type="AlphaFoldDB" id="I2C2G4"/>
<evidence type="ECO:0000313" key="10">
    <source>
        <dbReference type="Proteomes" id="UP000002878"/>
    </source>
</evidence>
<dbReference type="InterPro" id="IPR001714">
    <property type="entry name" value="Pept_M24_MAP"/>
</dbReference>
<dbReference type="CDD" id="cd01086">
    <property type="entry name" value="MetAP1"/>
    <property type="match status" value="1"/>
</dbReference>
<evidence type="ECO:0000256" key="2">
    <source>
        <dbReference type="ARBA" id="ARBA00022438"/>
    </source>
</evidence>
<comment type="function">
    <text evidence="1 6">Removes the N-terminal methionine from nascent proteins. The N-terminal methionine is often cleaved when the second residue in the primary sequence is small and uncharged (Met-Ala-, Cys, Gly, Pro, Ser, Thr, or Val). Requires deformylation of the N(alpha)-formylated initiator methionine before it can be hydrolyzed.</text>
</comment>
<keyword evidence="2 6" id="KW-0031">Aminopeptidase</keyword>
<dbReference type="InterPro" id="IPR036005">
    <property type="entry name" value="Creatinase/aminopeptidase-like"/>
</dbReference>
<dbReference type="NCBIfam" id="TIGR00500">
    <property type="entry name" value="met_pdase_I"/>
    <property type="match status" value="1"/>
</dbReference>
<feature type="binding site" evidence="6">
    <location>
        <position position="107"/>
    </location>
    <ligand>
        <name>a divalent metal cation</name>
        <dbReference type="ChEBI" id="CHEBI:60240"/>
        <label>2</label>
        <note>catalytic</note>
    </ligand>
</feature>
<dbReference type="Gene3D" id="3.90.230.10">
    <property type="entry name" value="Creatinase/methionine aminopeptidase superfamily"/>
    <property type="match status" value="1"/>
</dbReference>
<proteinExistence type="inferred from homology"/>
<feature type="domain" description="Peptidase M24" evidence="8">
    <location>
        <begin position="13"/>
        <end position="242"/>
    </location>
</feature>
<feature type="binding site" evidence="6">
    <location>
        <position position="204"/>
    </location>
    <ligand>
        <name>a divalent metal cation</name>
        <dbReference type="ChEBI" id="CHEBI:60240"/>
        <label>2</label>
        <note>catalytic</note>
    </ligand>
</feature>
<comment type="subunit">
    <text evidence="6">Monomer.</text>
</comment>
<keyword evidence="4 6" id="KW-0479">Metal-binding</keyword>
<accession>I2C2G4</accession>
<dbReference type="PANTHER" id="PTHR43330">
    <property type="entry name" value="METHIONINE AMINOPEPTIDASE"/>
    <property type="match status" value="1"/>
</dbReference>
<dbReference type="SUPFAM" id="SSF55920">
    <property type="entry name" value="Creatinase/aminopeptidase"/>
    <property type="match status" value="1"/>
</dbReference>
<keyword evidence="5 6" id="KW-0378">Hydrolase</keyword>
<evidence type="ECO:0000259" key="8">
    <source>
        <dbReference type="Pfam" id="PF00557"/>
    </source>
</evidence>
<evidence type="ECO:0000256" key="7">
    <source>
        <dbReference type="RuleBase" id="RU003653"/>
    </source>
</evidence>
<comment type="similarity">
    <text evidence="6">Belongs to the peptidase M24A family. Methionine aminopeptidase type 1 subfamily.</text>
</comment>
<comment type="cofactor">
    <cofactor evidence="6">
        <name>Co(2+)</name>
        <dbReference type="ChEBI" id="CHEBI:48828"/>
    </cofactor>
    <cofactor evidence="6">
        <name>Zn(2+)</name>
        <dbReference type="ChEBI" id="CHEBI:29105"/>
    </cofactor>
    <cofactor evidence="6">
        <name>Mn(2+)</name>
        <dbReference type="ChEBI" id="CHEBI:29035"/>
    </cofactor>
    <cofactor evidence="6">
        <name>Fe(2+)</name>
        <dbReference type="ChEBI" id="CHEBI:29033"/>
    </cofactor>
    <text evidence="6">Binds 2 divalent metal cations per subunit. Has a high-affinity and a low affinity metal-binding site. The true nature of the physiological cofactor is under debate. The enzyme is active with cobalt, zinc, manganese or divalent iron ions. Most likely, methionine aminopeptidases function as mononuclear Fe(2+)-metalloproteases under physiological conditions, and the catalytically relevant metal-binding site has been assigned to the histidine-containing high-affinity site.</text>
</comment>
<dbReference type="KEGG" id="bqy:MUS_0785"/>
<feature type="binding site" evidence="6">
    <location>
        <position position="235"/>
    </location>
    <ligand>
        <name>a divalent metal cation</name>
        <dbReference type="ChEBI" id="CHEBI:60240"/>
        <label>2</label>
        <note>catalytic</note>
    </ligand>
</feature>
<dbReference type="GO" id="GO:0006508">
    <property type="term" value="P:proteolysis"/>
    <property type="evidence" value="ECO:0007669"/>
    <property type="project" value="UniProtKB-KW"/>
</dbReference>
<feature type="binding site" evidence="6">
    <location>
        <position position="235"/>
    </location>
    <ligand>
        <name>a divalent metal cation</name>
        <dbReference type="ChEBI" id="CHEBI:60240"/>
        <label>1</label>
    </ligand>
</feature>
<dbReference type="HOGENOM" id="CLU_015857_0_2_9"/>
<feature type="binding site" evidence="6">
    <location>
        <position position="107"/>
    </location>
    <ligand>
        <name>a divalent metal cation</name>
        <dbReference type="ChEBI" id="CHEBI:60240"/>
        <label>1</label>
    </ligand>
</feature>
<dbReference type="EMBL" id="CP003332">
    <property type="protein sequence ID" value="AFJ60838.1"/>
    <property type="molecule type" value="Genomic_DNA"/>
</dbReference>
<dbReference type="GO" id="GO:0046872">
    <property type="term" value="F:metal ion binding"/>
    <property type="evidence" value="ECO:0007669"/>
    <property type="project" value="UniProtKB-UniRule"/>
</dbReference>
<feature type="binding site" evidence="6">
    <location>
        <position position="96"/>
    </location>
    <ligand>
        <name>a divalent metal cation</name>
        <dbReference type="ChEBI" id="CHEBI:60240"/>
        <label>1</label>
    </ligand>
</feature>
<name>I2C2G4_BACAY</name>
<dbReference type="HAMAP" id="MF_01974">
    <property type="entry name" value="MetAP_1"/>
    <property type="match status" value="1"/>
</dbReference>
<dbReference type="Proteomes" id="UP000002878">
    <property type="component" value="Chromosome"/>
</dbReference>